<dbReference type="Pfam" id="PF06772">
    <property type="entry name" value="LtrA"/>
    <property type="match status" value="1"/>
</dbReference>
<feature type="transmembrane region" description="Helical" evidence="1">
    <location>
        <begin position="57"/>
        <end position="79"/>
    </location>
</feature>
<gene>
    <name evidence="2" type="ORF">J4H85_09740</name>
</gene>
<feature type="transmembrane region" description="Helical" evidence="1">
    <location>
        <begin position="300"/>
        <end position="320"/>
    </location>
</feature>
<reference evidence="2" key="1">
    <citation type="submission" date="2021-03" db="EMBL/GenBank/DDBJ databases">
        <title>Leucobacter chromiisoli sp. nov., isolated from chromium-containing soil of chemical plant.</title>
        <authorList>
            <person name="Xu Z."/>
        </authorList>
    </citation>
    <scope>NUCLEOTIDE SEQUENCE</scope>
    <source>
        <strain evidence="2">K 70/01</strain>
    </source>
</reference>
<dbReference type="AlphaFoldDB" id="A0A939QDR0"/>
<sequence length="426" mass="46571">MSDSPQFYRHGLRRMLARDPDERQRSASPLELFFDLTFVAAFLTIGEQVALGVADGLVWPVVLGFVIATLPALWAWMEYTWLASAFDNDDWVFRALTLLQMAGVIILTIGMPALFASLVDGGEIDGRVLVAGYVVMRTAITLQWMRVARHDPTWRRFALGHAVAVGVVQALWVAWIVVPLAFTPALVFLAIVWVLDLAVPTTVARLSKPGGPAALPWHPSHLAERYGLITIIALGETVIGTVTAARHITDTEGWNADTVVAVGIGVVISFALWWTYFLMPSARILEVRRDKMMPWAYGHLPMLASVVAVGGGLHVLGYLHDSRYPASILTAVVSVAIPTLLFLICVHGIHGWLVSRLMRSPAHIVALGAPLVAIATAAIGWPVWLCLILVLCGPLTIVVSYEVRDHRRLESTLRSAIARAEREPAA</sequence>
<keyword evidence="1" id="KW-0472">Membrane</keyword>
<organism evidence="2 3">
    <name type="scientific">Leucobacter tardus</name>
    <dbReference type="NCBI Taxonomy" id="501483"/>
    <lineage>
        <taxon>Bacteria</taxon>
        <taxon>Bacillati</taxon>
        <taxon>Actinomycetota</taxon>
        <taxon>Actinomycetes</taxon>
        <taxon>Micrococcales</taxon>
        <taxon>Microbacteriaceae</taxon>
        <taxon>Leucobacter</taxon>
    </lineage>
</organism>
<evidence type="ECO:0000313" key="2">
    <source>
        <dbReference type="EMBL" id="MBO2990272.1"/>
    </source>
</evidence>
<name>A0A939QDR0_9MICO</name>
<dbReference type="Proteomes" id="UP000668403">
    <property type="component" value="Unassembled WGS sequence"/>
</dbReference>
<feature type="transmembrane region" description="Helical" evidence="1">
    <location>
        <begin position="361"/>
        <end position="381"/>
    </location>
</feature>
<dbReference type="InterPro" id="IPR010640">
    <property type="entry name" value="Low_temperature_requirement_A"/>
</dbReference>
<accession>A0A939QDR0</accession>
<evidence type="ECO:0000256" key="1">
    <source>
        <dbReference type="SAM" id="Phobius"/>
    </source>
</evidence>
<feature type="transmembrane region" description="Helical" evidence="1">
    <location>
        <begin position="326"/>
        <end position="349"/>
    </location>
</feature>
<dbReference type="EMBL" id="JAGFBF010000005">
    <property type="protein sequence ID" value="MBO2990272.1"/>
    <property type="molecule type" value="Genomic_DNA"/>
</dbReference>
<comment type="caution">
    <text evidence="2">The sequence shown here is derived from an EMBL/GenBank/DDBJ whole genome shotgun (WGS) entry which is preliminary data.</text>
</comment>
<dbReference type="PANTHER" id="PTHR36840:SF1">
    <property type="entry name" value="BLL5714 PROTEIN"/>
    <property type="match status" value="1"/>
</dbReference>
<evidence type="ECO:0000313" key="3">
    <source>
        <dbReference type="Proteomes" id="UP000668403"/>
    </source>
</evidence>
<dbReference type="PANTHER" id="PTHR36840">
    <property type="entry name" value="BLL5714 PROTEIN"/>
    <property type="match status" value="1"/>
</dbReference>
<proteinExistence type="predicted"/>
<feature type="transmembrane region" description="Helical" evidence="1">
    <location>
        <begin position="226"/>
        <end position="248"/>
    </location>
</feature>
<feature type="transmembrane region" description="Helical" evidence="1">
    <location>
        <begin position="91"/>
        <end position="116"/>
    </location>
</feature>
<keyword evidence="1" id="KW-0812">Transmembrane</keyword>
<protein>
    <submittedName>
        <fullName evidence="2">Low temperature requirement protein A</fullName>
    </submittedName>
</protein>
<keyword evidence="1" id="KW-1133">Transmembrane helix</keyword>
<dbReference type="RefSeq" id="WP_208239134.1">
    <property type="nucleotide sequence ID" value="NZ_BAAAQU010000002.1"/>
</dbReference>
<feature type="transmembrane region" description="Helical" evidence="1">
    <location>
        <begin position="260"/>
        <end position="279"/>
    </location>
</feature>
<keyword evidence="3" id="KW-1185">Reference proteome</keyword>